<evidence type="ECO:0000313" key="5">
    <source>
        <dbReference type="Proteomes" id="UP000465302"/>
    </source>
</evidence>
<accession>A0A2A7MNH7</accession>
<comment type="caution">
    <text evidence="3">The sequence shown here is derived from an EMBL/GenBank/DDBJ whole genome shotgun (WGS) entry which is preliminary data.</text>
</comment>
<reference evidence="3 4" key="1">
    <citation type="submission" date="2017-10" db="EMBL/GenBank/DDBJ databases">
        <title>The new phylogeny of genus Mycobacterium.</title>
        <authorList>
            <person name="Tortoli E."/>
            <person name="Trovato A."/>
            <person name="Cirillo D.M."/>
        </authorList>
    </citation>
    <scope>NUCLEOTIDE SEQUENCE [LARGE SCALE GENOMIC DNA]</scope>
    <source>
        <strain evidence="3 4">CCUG37673</strain>
    </source>
</reference>
<keyword evidence="3" id="KW-0378">Hydrolase</keyword>
<dbReference type="Proteomes" id="UP000465302">
    <property type="component" value="Unassembled WGS sequence"/>
</dbReference>
<protein>
    <submittedName>
        <fullName evidence="3">HNH endonuclease</fullName>
    </submittedName>
</protein>
<reference evidence="2 5" key="2">
    <citation type="journal article" date="2019" name="Emerg. Microbes Infect.">
        <title>Comprehensive subspecies identification of 175 nontuberculous mycobacteria species based on 7547 genomic profiles.</title>
        <authorList>
            <person name="Matsumoto Y."/>
            <person name="Kinjo T."/>
            <person name="Motooka D."/>
            <person name="Nabeya D."/>
            <person name="Jung N."/>
            <person name="Uechi K."/>
            <person name="Horii T."/>
            <person name="Iida T."/>
            <person name="Fujita J."/>
            <person name="Nakamura S."/>
        </authorList>
    </citation>
    <scope>NUCLEOTIDE SEQUENCE [LARGE SCALE GENOMIC DNA]</scope>
    <source>
        <strain evidence="2 5">JCM 6377</strain>
    </source>
</reference>
<keyword evidence="3" id="KW-0540">Nuclease</keyword>
<feature type="region of interest" description="Disordered" evidence="1">
    <location>
        <begin position="332"/>
        <end position="352"/>
    </location>
</feature>
<sequence>MFDLLEADETGLVDEIARLERVKAAAAAAQARVTAALVERRRAAEAAKGVPRAKQLRGLASEVGLARRDSPHRGGRHLGFATALVFEMPYTLAALESGALSEWRATLIVRESACLSVEDRRALDAKLCADIAALAGMGDKRITAAAKNIAYRLDPQAVVDRAAKAAAERTLTIRPAPDAMAYVSVLLPVAQGVAVYAACKRAADTTFDGRTRGQIMADTLVERVTGRPADVPVPVNVNLVLTDDTLLAGDTEPAHLDGYGPIPAAIARHLIADAATDTRSKATLRRLYRRPGGLIAMETRARHFPRGLATFIALRDHTCRTPYCDAPIRHTDHAQPHHRGGPTSAHNGLGAC</sequence>
<reference evidence="2" key="3">
    <citation type="submission" date="2020-02" db="EMBL/GenBank/DDBJ databases">
        <authorList>
            <person name="Matsumoto Y."/>
            <person name="Motooka D."/>
            <person name="Nakamura S."/>
        </authorList>
    </citation>
    <scope>NUCLEOTIDE SEQUENCE</scope>
    <source>
        <strain evidence="2">JCM 6377</strain>
    </source>
</reference>
<keyword evidence="3" id="KW-0255">Endonuclease</keyword>
<proteinExistence type="predicted"/>
<organism evidence="3 4">
    <name type="scientific">Mycolicibacterium agri</name>
    <name type="common">Mycobacterium agri</name>
    <dbReference type="NCBI Taxonomy" id="36811"/>
    <lineage>
        <taxon>Bacteria</taxon>
        <taxon>Bacillati</taxon>
        <taxon>Actinomycetota</taxon>
        <taxon>Actinomycetes</taxon>
        <taxon>Mycobacteriales</taxon>
        <taxon>Mycobacteriaceae</taxon>
        <taxon>Mycolicibacterium</taxon>
    </lineage>
</organism>
<dbReference type="Proteomes" id="UP000220914">
    <property type="component" value="Unassembled WGS sequence"/>
</dbReference>
<dbReference type="EMBL" id="BLKS01000001">
    <property type="protein sequence ID" value="GFG50422.1"/>
    <property type="molecule type" value="Genomic_DNA"/>
</dbReference>
<evidence type="ECO:0000313" key="2">
    <source>
        <dbReference type="EMBL" id="GFG50422.1"/>
    </source>
</evidence>
<evidence type="ECO:0000313" key="3">
    <source>
        <dbReference type="EMBL" id="PEG32891.1"/>
    </source>
</evidence>
<dbReference type="OrthoDB" id="5241234at2"/>
<name>A0A2A7MNH7_MYCAG</name>
<evidence type="ECO:0000313" key="4">
    <source>
        <dbReference type="Proteomes" id="UP000220914"/>
    </source>
</evidence>
<keyword evidence="4" id="KW-1185">Reference proteome</keyword>
<gene>
    <name evidence="3" type="ORF">CQY20_33830</name>
    <name evidence="2" type="ORF">MAGR_18630</name>
</gene>
<dbReference type="AlphaFoldDB" id="A0A2A7MNH7"/>
<evidence type="ECO:0000256" key="1">
    <source>
        <dbReference type="SAM" id="MobiDB-lite"/>
    </source>
</evidence>
<dbReference type="GO" id="GO:0004519">
    <property type="term" value="F:endonuclease activity"/>
    <property type="evidence" value="ECO:0007669"/>
    <property type="project" value="UniProtKB-KW"/>
</dbReference>
<dbReference type="EMBL" id="PDCP01000213">
    <property type="protein sequence ID" value="PEG32891.1"/>
    <property type="molecule type" value="Genomic_DNA"/>
</dbReference>